<dbReference type="EMBL" id="BK015629">
    <property type="protein sequence ID" value="DAE16696.1"/>
    <property type="molecule type" value="Genomic_DNA"/>
</dbReference>
<sequence length="151" mass="17456">MSISKELFDKMLRAVILKDRINYTAGLLSELQVIIPFKADIEKFKRERCLALSEENNELGVEPLTYEALLKEEILSAQSRTILMSGTDYDWNSVWEQRRYEIAKEMMSAVYLSNREDKRTAWNDSLPPDEIAKSAVCFADALIKELKTTKQ</sequence>
<protein>
    <submittedName>
        <fullName evidence="1">Uncharacterized protein</fullName>
    </submittedName>
</protein>
<evidence type="ECO:0000313" key="1">
    <source>
        <dbReference type="EMBL" id="DAE16696.1"/>
    </source>
</evidence>
<proteinExistence type="predicted"/>
<name>A0A8S5QC95_9CAUD</name>
<reference evidence="1" key="1">
    <citation type="journal article" date="2021" name="Proc. Natl. Acad. Sci. U.S.A.">
        <title>A Catalog of Tens of Thousands of Viruses from Human Metagenomes Reveals Hidden Associations with Chronic Diseases.</title>
        <authorList>
            <person name="Tisza M.J."/>
            <person name="Buck C.B."/>
        </authorList>
    </citation>
    <scope>NUCLEOTIDE SEQUENCE</scope>
    <source>
        <strain evidence="1">Ctn7K25</strain>
    </source>
</reference>
<accession>A0A8S5QC95</accession>
<organism evidence="1">
    <name type="scientific">Podoviridae sp. ctn7K25</name>
    <dbReference type="NCBI Taxonomy" id="2825273"/>
    <lineage>
        <taxon>Viruses</taxon>
        <taxon>Duplodnaviria</taxon>
        <taxon>Heunggongvirae</taxon>
        <taxon>Uroviricota</taxon>
        <taxon>Caudoviricetes</taxon>
    </lineage>
</organism>